<proteinExistence type="predicted"/>
<sequence length="594" mass="65299">MSAPSESPCRDHGFVALRSYAPIGDGRTVALVAEDGAIDWFPIPNLDSIPAFAGVLDSANGGRLELSPSEPFTSRRRYLPQTNVLETTFDTDSGRVRVIDALNIGLDGRLPWTELVRRVEGVEGEVAMRWRVAPGTCFDTASPWARHTPHGTVLRLADINLGVSVSEGMDTEMTDQAIFGAFTIRAGSRRVIGVVATAGEPLMLSAVQDIDRGLDHTVAHWSNWSEQFDCSGSWHDAVQRSVLLLKLLFYSPTGAIAAAATTSLPERLSGGKNWDYRYAWVRDTAYTLDALRRLGIRAETHAAISWLLRTVRRHGAGTGVFYRLDGSAVDPVIERQAPGWRCIGPVVTGNRAHDQLQLSIYADLFNTVRLYVDAGHALDTPTGHLLADFADQACDAWRNRDAGMWELEELEHYTTSKIGCWRALRCAVGLAEDGQIPGDTKRWAHEAKRIREWVERECWSEELGAYEWYPGSGKLDASILLHAGSGYDRGQRMSSTIDALQRHLGQGPLLFRFSGAREEGEGTFVACSFWVVSALHYVGRDAEARDLMDELVGLSNDVGVFAEMIDPEDHSFLGNLPQGLSHLALIGAALDLQS</sequence>
<dbReference type="InterPro" id="IPR012341">
    <property type="entry name" value="6hp_glycosidase-like_sf"/>
</dbReference>
<dbReference type="GO" id="GO:0005975">
    <property type="term" value="P:carbohydrate metabolic process"/>
    <property type="evidence" value="ECO:0007669"/>
    <property type="project" value="InterPro"/>
</dbReference>
<evidence type="ECO:0000313" key="3">
    <source>
        <dbReference type="EMBL" id="OBK30755.1"/>
    </source>
</evidence>
<dbReference type="PANTHER" id="PTHR31616">
    <property type="entry name" value="TREHALASE"/>
    <property type="match status" value="1"/>
</dbReference>
<accession>A0A1A3PAN3</accession>
<feature type="domain" description="GH15-like" evidence="1">
    <location>
        <begin position="235"/>
        <end position="589"/>
    </location>
</feature>
<organism evidence="3 4">
    <name type="scientific">Mycobacterium asiaticum</name>
    <dbReference type="NCBI Taxonomy" id="1790"/>
    <lineage>
        <taxon>Bacteria</taxon>
        <taxon>Bacillati</taxon>
        <taxon>Actinomycetota</taxon>
        <taxon>Actinomycetes</taxon>
        <taxon>Mycobacteriales</taxon>
        <taxon>Mycobacteriaceae</taxon>
        <taxon>Mycobacterium</taxon>
    </lineage>
</organism>
<dbReference type="InterPro" id="IPR045582">
    <property type="entry name" value="Trehalase-like_N"/>
</dbReference>
<dbReference type="PANTHER" id="PTHR31616:SF0">
    <property type="entry name" value="GLUCAN 1,4-ALPHA-GLUCOSIDASE"/>
    <property type="match status" value="1"/>
</dbReference>
<comment type="caution">
    <text evidence="3">The sequence shown here is derived from an EMBL/GenBank/DDBJ whole genome shotgun (WGS) entry which is preliminary data.</text>
</comment>
<dbReference type="Pfam" id="PF00723">
    <property type="entry name" value="Glyco_hydro_15"/>
    <property type="match status" value="1"/>
</dbReference>
<evidence type="ECO:0000259" key="2">
    <source>
        <dbReference type="Pfam" id="PF19291"/>
    </source>
</evidence>
<evidence type="ECO:0000259" key="1">
    <source>
        <dbReference type="Pfam" id="PF00723"/>
    </source>
</evidence>
<dbReference type="AlphaFoldDB" id="A0A1A3PAN3"/>
<dbReference type="Proteomes" id="UP000093928">
    <property type="component" value="Unassembled WGS sequence"/>
</dbReference>
<evidence type="ECO:0000313" key="4">
    <source>
        <dbReference type="Proteomes" id="UP000093928"/>
    </source>
</evidence>
<dbReference type="GO" id="GO:0004553">
    <property type="term" value="F:hydrolase activity, hydrolyzing O-glycosyl compounds"/>
    <property type="evidence" value="ECO:0007669"/>
    <property type="project" value="TreeGrafter"/>
</dbReference>
<gene>
    <name evidence="3" type="ORF">A5634_15750</name>
</gene>
<dbReference type="EMBL" id="LZLS01000023">
    <property type="protein sequence ID" value="OBK30755.1"/>
    <property type="molecule type" value="Genomic_DNA"/>
</dbReference>
<dbReference type="InterPro" id="IPR011613">
    <property type="entry name" value="GH15-like"/>
</dbReference>
<dbReference type="InterPro" id="IPR008928">
    <property type="entry name" value="6-hairpin_glycosidase_sf"/>
</dbReference>
<name>A0A1A3PAN3_MYCAS</name>
<keyword evidence="3" id="KW-0378">Hydrolase</keyword>
<reference evidence="3 4" key="1">
    <citation type="submission" date="2016-06" db="EMBL/GenBank/DDBJ databases">
        <authorList>
            <person name="Kjaerup R.B."/>
            <person name="Dalgaard T.S."/>
            <person name="Juul-Madsen H.R."/>
        </authorList>
    </citation>
    <scope>NUCLEOTIDE SEQUENCE [LARGE SCALE GENOMIC DNA]</scope>
    <source>
        <strain evidence="3 4">1165133.8</strain>
    </source>
</reference>
<feature type="domain" description="Trehalase-like N-terminal" evidence="2">
    <location>
        <begin position="23"/>
        <end position="122"/>
    </location>
</feature>
<dbReference type="Pfam" id="PF19291">
    <property type="entry name" value="TREH_N"/>
    <property type="match status" value="1"/>
</dbReference>
<dbReference type="SUPFAM" id="SSF48208">
    <property type="entry name" value="Six-hairpin glycosidases"/>
    <property type="match status" value="1"/>
</dbReference>
<protein>
    <submittedName>
        <fullName evidence="3">Glycoside hydrolase</fullName>
    </submittedName>
</protein>
<dbReference type="Gene3D" id="1.50.10.10">
    <property type="match status" value="1"/>
</dbReference>